<evidence type="ECO:0000313" key="2">
    <source>
        <dbReference type="EMBL" id="MDU0111439.1"/>
    </source>
</evidence>
<name>A0ABU3QVG5_9GAMM</name>
<proteinExistence type="predicted"/>
<dbReference type="RefSeq" id="WP_216055467.1">
    <property type="nucleotide sequence ID" value="NZ_JAWCUA010000001.1"/>
</dbReference>
<organism evidence="2 3">
    <name type="scientific">Psychrosphaera aquimarina</name>
    <dbReference type="NCBI Taxonomy" id="2044854"/>
    <lineage>
        <taxon>Bacteria</taxon>
        <taxon>Pseudomonadati</taxon>
        <taxon>Pseudomonadota</taxon>
        <taxon>Gammaproteobacteria</taxon>
        <taxon>Alteromonadales</taxon>
        <taxon>Pseudoalteromonadaceae</taxon>
        <taxon>Psychrosphaera</taxon>
    </lineage>
</organism>
<dbReference type="EMBL" id="JAWCUA010000001">
    <property type="protein sequence ID" value="MDU0111439.1"/>
    <property type="molecule type" value="Genomic_DNA"/>
</dbReference>
<keyword evidence="3" id="KW-1185">Reference proteome</keyword>
<comment type="caution">
    <text evidence="2">The sequence shown here is derived from an EMBL/GenBank/DDBJ whole genome shotgun (WGS) entry which is preliminary data.</text>
</comment>
<accession>A0ABU3QVG5</accession>
<gene>
    <name evidence="2" type="ORF">RT723_00010</name>
</gene>
<dbReference type="PROSITE" id="PS51128">
    <property type="entry name" value="ZF_DKSA_2"/>
    <property type="match status" value="1"/>
</dbReference>
<reference evidence="2 3" key="1">
    <citation type="submission" date="2023-10" db="EMBL/GenBank/DDBJ databases">
        <title>Psychrosphaera aquimaarina strain SW33 isolated from seawater.</title>
        <authorList>
            <person name="Bayburt H."/>
            <person name="Kim J.M."/>
            <person name="Choi B.J."/>
            <person name="Jeon C.O."/>
        </authorList>
    </citation>
    <scope>NUCLEOTIDE SEQUENCE [LARGE SCALE GENOMIC DNA]</scope>
    <source>
        <strain evidence="2 3">KCTC 52743</strain>
    </source>
</reference>
<protein>
    <recommendedName>
        <fullName evidence="4">DksA C4-type domain-containing protein</fullName>
    </recommendedName>
</protein>
<evidence type="ECO:0000313" key="3">
    <source>
        <dbReference type="Proteomes" id="UP001257914"/>
    </source>
</evidence>
<dbReference type="Proteomes" id="UP001257914">
    <property type="component" value="Unassembled WGS sequence"/>
</dbReference>
<feature type="zinc finger region" description="dksA C4-type" evidence="1">
    <location>
        <begin position="58"/>
        <end position="82"/>
    </location>
</feature>
<evidence type="ECO:0000256" key="1">
    <source>
        <dbReference type="PROSITE-ProRule" id="PRU00510"/>
    </source>
</evidence>
<evidence type="ECO:0008006" key="4">
    <source>
        <dbReference type="Google" id="ProtNLM"/>
    </source>
</evidence>
<sequence>MKYKRDELSARLTNIQQDFCAESPVDDVLFTVAHQTKIELHEVKKIIDEIEHGSFGYCQTCKLPIEAESLSKNPFETSCNKCKSAN</sequence>